<evidence type="ECO:0000313" key="3">
    <source>
        <dbReference type="EMBL" id="AWA29936.1"/>
    </source>
</evidence>
<feature type="domain" description="Tail specific protease" evidence="2">
    <location>
        <begin position="202"/>
        <end position="425"/>
    </location>
</feature>
<dbReference type="GO" id="GO:0006508">
    <property type="term" value="P:proteolysis"/>
    <property type="evidence" value="ECO:0007669"/>
    <property type="project" value="InterPro"/>
</dbReference>
<dbReference type="EMBL" id="CP028811">
    <property type="protein sequence ID" value="AWA29936.1"/>
    <property type="molecule type" value="Genomic_DNA"/>
</dbReference>
<dbReference type="InterPro" id="IPR041613">
    <property type="entry name" value="Pept_S41_N"/>
</dbReference>
<dbReference type="GO" id="GO:0004175">
    <property type="term" value="F:endopeptidase activity"/>
    <property type="evidence" value="ECO:0007669"/>
    <property type="project" value="TreeGrafter"/>
</dbReference>
<dbReference type="Gene3D" id="3.90.226.10">
    <property type="entry name" value="2-enoyl-CoA Hydratase, Chain A, domain 1"/>
    <property type="match status" value="1"/>
</dbReference>
<dbReference type="SUPFAM" id="SSF52096">
    <property type="entry name" value="ClpP/crotonase"/>
    <property type="match status" value="1"/>
</dbReference>
<dbReference type="Gene3D" id="2.30.42.10">
    <property type="match status" value="1"/>
</dbReference>
<dbReference type="AlphaFoldDB" id="A0A2S0RE33"/>
<dbReference type="KEGG" id="fmg:HYN48_07505"/>
<dbReference type="RefSeq" id="WP_108370520.1">
    <property type="nucleotide sequence ID" value="NZ_CP028811.1"/>
</dbReference>
<dbReference type="GO" id="GO:0008236">
    <property type="term" value="F:serine-type peptidase activity"/>
    <property type="evidence" value="ECO:0007669"/>
    <property type="project" value="InterPro"/>
</dbReference>
<dbReference type="Gene3D" id="3.30.750.170">
    <property type="match status" value="1"/>
</dbReference>
<reference evidence="3 4" key="1">
    <citation type="submission" date="2018-04" db="EMBL/GenBank/DDBJ databases">
        <title>Genome sequencing of Flavobacterium sp. HYN0048.</title>
        <authorList>
            <person name="Yi H."/>
            <person name="Baek C."/>
        </authorList>
    </citation>
    <scope>NUCLEOTIDE SEQUENCE [LARGE SCALE GENOMIC DNA]</scope>
    <source>
        <strain evidence="3 4">HYN0048</strain>
    </source>
</reference>
<dbReference type="Pfam" id="PF03572">
    <property type="entry name" value="Peptidase_S41"/>
    <property type="match status" value="1"/>
</dbReference>
<dbReference type="InterPro" id="IPR029045">
    <property type="entry name" value="ClpP/crotonase-like_dom_sf"/>
</dbReference>
<protein>
    <submittedName>
        <fullName evidence="3">Peptidase S41</fullName>
    </submittedName>
</protein>
<dbReference type="SMART" id="SM00245">
    <property type="entry name" value="TSPc"/>
    <property type="match status" value="1"/>
</dbReference>
<dbReference type="SUPFAM" id="SSF50156">
    <property type="entry name" value="PDZ domain-like"/>
    <property type="match status" value="1"/>
</dbReference>
<evidence type="ECO:0000256" key="1">
    <source>
        <dbReference type="SAM" id="SignalP"/>
    </source>
</evidence>
<dbReference type="PROSITE" id="PS51257">
    <property type="entry name" value="PROKAR_LIPOPROTEIN"/>
    <property type="match status" value="1"/>
</dbReference>
<keyword evidence="1" id="KW-0732">Signal</keyword>
<accession>A0A2S0RE33</accession>
<organism evidence="3 4">
    <name type="scientific">Flavobacterium magnum</name>
    <dbReference type="NCBI Taxonomy" id="2162713"/>
    <lineage>
        <taxon>Bacteria</taxon>
        <taxon>Pseudomonadati</taxon>
        <taxon>Bacteroidota</taxon>
        <taxon>Flavobacteriia</taxon>
        <taxon>Flavobacteriales</taxon>
        <taxon>Flavobacteriaceae</taxon>
        <taxon>Flavobacterium</taxon>
    </lineage>
</organism>
<sequence length="492" mass="54071">MKRTYKYLILLFFGVLAFQACEDMDDKVAAAPEGLEVESFIYRGLNLYYLWKADVPDLADDRFENQEQKNAFLDAAGSPEQLFQDLLYKPVSKFPNDAVDRFSVLFDDYVALENLFAGVTKNNGVDFGLKRKNGGSEVFGWVRYIIPGSDAAGKDIHRGDMFYAVDGVPLYSNSPTDDNLDLLAKDTYTLSLADYDGGNITPNGRTVTLTKTELTENPVFDARIIPVGSHKIAYLAYNGFTANFDSQLNNAFGQFLAGGATDLVLDLRYNSGGSVRTATRLASMITGQFNGQLFAKQQWNAEVQAAYEELNPQALVNNFTNSIGSAAINSLNLTKVYILTTRGTASASELVINGLKPYIEVVQIGDKTTGKNVGSITLYDSPALVNKDNISTKHKYAMQPLVFKTTNAEGFGDYASGLVPTVPLLENLANLGQLGDVNEPLLSTAIGQITSSGRRIYRNPSDQTRDFKDSKSLRRFGTEMYLDDVPTGIIRK</sequence>
<evidence type="ECO:0000313" key="4">
    <source>
        <dbReference type="Proteomes" id="UP000244193"/>
    </source>
</evidence>
<dbReference type="Proteomes" id="UP000244193">
    <property type="component" value="Chromosome"/>
</dbReference>
<gene>
    <name evidence="3" type="ORF">HYN48_07505</name>
</gene>
<proteinExistence type="predicted"/>
<evidence type="ECO:0000259" key="2">
    <source>
        <dbReference type="SMART" id="SM00245"/>
    </source>
</evidence>
<feature type="signal peptide" evidence="1">
    <location>
        <begin position="1"/>
        <end position="22"/>
    </location>
</feature>
<dbReference type="GO" id="GO:0007165">
    <property type="term" value="P:signal transduction"/>
    <property type="evidence" value="ECO:0007669"/>
    <property type="project" value="TreeGrafter"/>
</dbReference>
<dbReference type="PANTHER" id="PTHR32060">
    <property type="entry name" value="TAIL-SPECIFIC PROTEASE"/>
    <property type="match status" value="1"/>
</dbReference>
<dbReference type="PANTHER" id="PTHR32060:SF30">
    <property type="entry name" value="CARBOXY-TERMINAL PROCESSING PROTEASE CTPA"/>
    <property type="match status" value="1"/>
</dbReference>
<name>A0A2S0RE33_9FLAO</name>
<dbReference type="OrthoDB" id="7168509at2"/>
<dbReference type="Pfam" id="PF18294">
    <property type="entry name" value="Pept_S41_N"/>
    <property type="match status" value="1"/>
</dbReference>
<dbReference type="InterPro" id="IPR005151">
    <property type="entry name" value="Tail-specific_protease"/>
</dbReference>
<keyword evidence="4" id="KW-1185">Reference proteome</keyword>
<dbReference type="CDD" id="cd07561">
    <property type="entry name" value="Peptidase_S41_CPP_like"/>
    <property type="match status" value="1"/>
</dbReference>
<dbReference type="GO" id="GO:0030288">
    <property type="term" value="C:outer membrane-bounded periplasmic space"/>
    <property type="evidence" value="ECO:0007669"/>
    <property type="project" value="TreeGrafter"/>
</dbReference>
<dbReference type="InterPro" id="IPR036034">
    <property type="entry name" value="PDZ_sf"/>
</dbReference>
<feature type="chain" id="PRO_5015560272" evidence="1">
    <location>
        <begin position="23"/>
        <end position="492"/>
    </location>
</feature>